<protein>
    <submittedName>
        <fullName evidence="2">Uncharacterized protein</fullName>
    </submittedName>
</protein>
<dbReference type="OrthoDB" id="7698234at2"/>
<comment type="caution">
    <text evidence="2">The sequence shown here is derived from an EMBL/GenBank/DDBJ whole genome shotgun (WGS) entry which is preliminary data.</text>
</comment>
<sequence>MSVPFPIARPRVRRSPLLLGLVAIIAFAAALVNAGSAAGFPYSPLSGLLNALVTIDLVVIAVVLGGSAIVLLVKANRGEDGVIETVVIDRSGAPVVDRVPIPVMSIVGTVLTGVTIAAWIILGGVPLVVGAIIGHPLSYQSAAGPLALFGLTWVLGTCLGALGFHRAESARNRLFSGLAIGGGVLLMAPAVGFSILFAAGVAG</sequence>
<evidence type="ECO:0000313" key="2">
    <source>
        <dbReference type="EMBL" id="TPW75813.1"/>
    </source>
</evidence>
<dbReference type="RefSeq" id="WP_141163173.1">
    <property type="nucleotide sequence ID" value="NZ_VHQG01000002.1"/>
</dbReference>
<name>A0A506Y1P4_9MICO</name>
<dbReference type="AlphaFoldDB" id="A0A506Y1P4"/>
<evidence type="ECO:0000256" key="1">
    <source>
        <dbReference type="SAM" id="Phobius"/>
    </source>
</evidence>
<keyword evidence="1" id="KW-1133">Transmembrane helix</keyword>
<feature type="transmembrane region" description="Helical" evidence="1">
    <location>
        <begin position="99"/>
        <end position="122"/>
    </location>
</feature>
<evidence type="ECO:0000313" key="3">
    <source>
        <dbReference type="Proteomes" id="UP000316252"/>
    </source>
</evidence>
<dbReference type="Proteomes" id="UP000316252">
    <property type="component" value="Unassembled WGS sequence"/>
</dbReference>
<feature type="transmembrane region" description="Helical" evidence="1">
    <location>
        <begin position="47"/>
        <end position="73"/>
    </location>
</feature>
<keyword evidence="1" id="KW-0472">Membrane</keyword>
<dbReference type="EMBL" id="VHQG01000002">
    <property type="protein sequence ID" value="TPW75813.1"/>
    <property type="molecule type" value="Genomic_DNA"/>
</dbReference>
<accession>A0A506Y1P4</accession>
<organism evidence="2 3">
    <name type="scientific">Schumannella soli</name>
    <dbReference type="NCBI Taxonomy" id="2590779"/>
    <lineage>
        <taxon>Bacteria</taxon>
        <taxon>Bacillati</taxon>
        <taxon>Actinomycetota</taxon>
        <taxon>Actinomycetes</taxon>
        <taxon>Micrococcales</taxon>
        <taxon>Microbacteriaceae</taxon>
        <taxon>Schumannella</taxon>
    </lineage>
</organism>
<keyword evidence="1" id="KW-0812">Transmembrane</keyword>
<feature type="transmembrane region" description="Helical" evidence="1">
    <location>
        <begin position="174"/>
        <end position="202"/>
    </location>
</feature>
<gene>
    <name evidence="2" type="ORF">FJ657_08095</name>
</gene>
<feature type="transmembrane region" description="Helical" evidence="1">
    <location>
        <begin position="142"/>
        <end position="162"/>
    </location>
</feature>
<proteinExistence type="predicted"/>
<keyword evidence="3" id="KW-1185">Reference proteome</keyword>
<reference evidence="2 3" key="1">
    <citation type="submission" date="2019-06" db="EMBL/GenBank/DDBJ databases">
        <authorList>
            <person name="Li F."/>
        </authorList>
    </citation>
    <scope>NUCLEOTIDE SEQUENCE [LARGE SCALE GENOMIC DNA]</scope>
    <source>
        <strain evidence="2 3">10F1D-1</strain>
    </source>
</reference>